<protein>
    <recommendedName>
        <fullName evidence="4">BTB domain-containing protein</fullName>
    </recommendedName>
</protein>
<evidence type="ECO:0000313" key="3">
    <source>
        <dbReference type="Proteomes" id="UP000622797"/>
    </source>
</evidence>
<keyword evidence="3" id="KW-1185">Reference proteome</keyword>
<organism evidence="2 3">
    <name type="scientific">Fusarium sarcochroum</name>
    <dbReference type="NCBI Taxonomy" id="1208366"/>
    <lineage>
        <taxon>Eukaryota</taxon>
        <taxon>Fungi</taxon>
        <taxon>Dikarya</taxon>
        <taxon>Ascomycota</taxon>
        <taxon>Pezizomycotina</taxon>
        <taxon>Sordariomycetes</taxon>
        <taxon>Hypocreomycetidae</taxon>
        <taxon>Hypocreales</taxon>
        <taxon>Nectriaceae</taxon>
        <taxon>Fusarium</taxon>
        <taxon>Fusarium lateritium species complex</taxon>
    </lineage>
</organism>
<feature type="compositionally biased region" description="Polar residues" evidence="1">
    <location>
        <begin position="9"/>
        <end position="30"/>
    </location>
</feature>
<accession>A0A8H4TMA7</accession>
<dbReference type="SUPFAM" id="SSF54695">
    <property type="entry name" value="POZ domain"/>
    <property type="match status" value="1"/>
</dbReference>
<feature type="region of interest" description="Disordered" evidence="1">
    <location>
        <begin position="61"/>
        <end position="105"/>
    </location>
</feature>
<evidence type="ECO:0000256" key="1">
    <source>
        <dbReference type="SAM" id="MobiDB-lite"/>
    </source>
</evidence>
<dbReference type="Gene3D" id="3.30.710.10">
    <property type="entry name" value="Potassium Channel Kv1.1, Chain A"/>
    <property type="match status" value="1"/>
</dbReference>
<dbReference type="AlphaFoldDB" id="A0A8H4TMA7"/>
<name>A0A8H4TMA7_9HYPO</name>
<feature type="compositionally biased region" description="Basic residues" evidence="1">
    <location>
        <begin position="66"/>
        <end position="76"/>
    </location>
</feature>
<evidence type="ECO:0000313" key="2">
    <source>
        <dbReference type="EMBL" id="KAF4960488.1"/>
    </source>
</evidence>
<reference evidence="2" key="2">
    <citation type="submission" date="2020-05" db="EMBL/GenBank/DDBJ databases">
        <authorList>
            <person name="Kim H.-S."/>
            <person name="Proctor R.H."/>
            <person name="Brown D.W."/>
        </authorList>
    </citation>
    <scope>NUCLEOTIDE SEQUENCE</scope>
    <source>
        <strain evidence="2">NRRL 20472</strain>
    </source>
</reference>
<comment type="caution">
    <text evidence="2">The sequence shown here is derived from an EMBL/GenBank/DDBJ whole genome shotgun (WGS) entry which is preliminary data.</text>
</comment>
<gene>
    <name evidence="2" type="ORF">FSARC_10456</name>
</gene>
<dbReference type="EMBL" id="JABEXW010000636">
    <property type="protein sequence ID" value="KAF4960488.1"/>
    <property type="molecule type" value="Genomic_DNA"/>
</dbReference>
<feature type="region of interest" description="Disordered" evidence="1">
    <location>
        <begin position="1"/>
        <end position="30"/>
    </location>
</feature>
<sequence>MAPYASGSEPPSVQGSCNKPASSRKPSTYVFDSNGDTYLTLVTYKAQTFNWVTETIWVGQETPTAKHSKKKKRKKKETKEEGSVLPPSSPPPSPPAIQESPVTVPASLRETDAAVLSFARDEDPEYVDEKRIGSGRTDTETNADIPDLQVRDWGYGERPGVLHDHVEIRMLVSGKHLELASSYFGKLFAGPFMEAKPDQSGFRRVTANDWDPEAFNIVLTIMHGYHQAVPRSLSVEMLAKLAMIVDYYGCHESIELYTDIWLGNLKSKVPTVYGQDCILYMFISWVFTQPDMFQRMTQLALRHSGMLIEAEVLAIPGDLLEQIDDARQDSLASIFSAIYDLLDLLQKEPECSYECSSMLLGVLTKELRKHGCLSPRSARPFFGFSIEGSKDLINGLRKPYWYDERYSSRHSCTIQQKLSVTLEKMENELRVFNLQDFQFSKNDASPEEPRAV</sequence>
<evidence type="ECO:0008006" key="4">
    <source>
        <dbReference type="Google" id="ProtNLM"/>
    </source>
</evidence>
<dbReference type="InterPro" id="IPR011333">
    <property type="entry name" value="SKP1/BTB/POZ_sf"/>
</dbReference>
<dbReference type="Proteomes" id="UP000622797">
    <property type="component" value="Unassembled WGS sequence"/>
</dbReference>
<dbReference type="OrthoDB" id="5326346at2759"/>
<reference evidence="2" key="1">
    <citation type="journal article" date="2020" name="BMC Genomics">
        <title>Correction to: Identification and distribution of gene clusters required for synthesis of sphingolipid metabolism inhibitors in diverse species of the filamentous fungus Fusarium.</title>
        <authorList>
            <person name="Kim H.S."/>
            <person name="Lohmar J.M."/>
            <person name="Busman M."/>
            <person name="Brown D.W."/>
            <person name="Naumann T.A."/>
            <person name="Divon H.H."/>
            <person name="Lysoe E."/>
            <person name="Uhlig S."/>
            <person name="Proctor R.H."/>
        </authorList>
    </citation>
    <scope>NUCLEOTIDE SEQUENCE</scope>
    <source>
        <strain evidence="2">NRRL 20472</strain>
    </source>
</reference>
<proteinExistence type="predicted"/>